<dbReference type="InterPro" id="IPR015002">
    <property type="entry name" value="T6SS_Tdi1_C"/>
</dbReference>
<feature type="domain" description="GAD-related" evidence="1">
    <location>
        <begin position="5"/>
        <end position="108"/>
    </location>
</feature>
<reference evidence="3 4" key="1">
    <citation type="submission" date="2013-05" db="EMBL/GenBank/DDBJ databases">
        <title>Genome assembly of Acinetobacter junii MTCC 11364.</title>
        <authorList>
            <person name="Khatri I."/>
            <person name="Singh N.K."/>
            <person name="Subramanian S."/>
            <person name="Mayilraj S."/>
        </authorList>
    </citation>
    <scope>NUCLEOTIDE SEQUENCE [LARGE SCALE GENOMIC DNA]</scope>
    <source>
        <strain evidence="3 4">MTCC 11364</strain>
    </source>
</reference>
<proteinExistence type="predicted"/>
<evidence type="ECO:0008006" key="5">
    <source>
        <dbReference type="Google" id="ProtNLM"/>
    </source>
</evidence>
<evidence type="ECO:0000259" key="2">
    <source>
        <dbReference type="Pfam" id="PF08906"/>
    </source>
</evidence>
<comment type="caution">
    <text evidence="3">The sequence shown here is derived from an EMBL/GenBank/DDBJ whole genome shotgun (WGS) entry which is preliminary data.</text>
</comment>
<gene>
    <name evidence="3" type="ORF">L292_1745</name>
</gene>
<dbReference type="PATRIC" id="fig|1330047.3.peg.3360"/>
<sequence>MRKECIEIVIEEFGEPTHVHPTTEAILDKYTNILPSIIIDIWRHEGFCQFQNGLYYIVNPDEWQDVVDVWMENTPFEQLGKFYALARNAFGCIYIYNPDTGTKLTIDTILRTISGSIKGYFTEKEREITISGLFAMISKKRVEFEIDDKPIFKKAVKKLGPLGWYEMYAFEPAFALIGDAALTMDNLVKVDARVHMLLLRDLIDQPKIWSFNIEEDLKRIGTSLAEIAEKHRP</sequence>
<dbReference type="AlphaFoldDB" id="S7WB54"/>
<dbReference type="RefSeq" id="WP_004912890.1">
    <property type="nucleotide sequence ID" value="NZ_ASYZ01000231.1"/>
</dbReference>
<evidence type="ECO:0000259" key="1">
    <source>
        <dbReference type="Pfam" id="PF08887"/>
    </source>
</evidence>
<dbReference type="EMBL" id="ASYZ01000231">
    <property type="protein sequence ID" value="EPR80195.1"/>
    <property type="molecule type" value="Genomic_DNA"/>
</dbReference>
<dbReference type="Proteomes" id="UP000018420">
    <property type="component" value="Unassembled WGS sequence"/>
</dbReference>
<accession>S7WB54</accession>
<dbReference type="Pfam" id="PF08906">
    <property type="entry name" value="T6SS_Tdi1_C"/>
    <property type="match status" value="1"/>
</dbReference>
<name>S7WB54_ACIJU</name>
<feature type="domain" description="T6SS immunity protein Tdi1 C-terminal" evidence="2">
    <location>
        <begin position="132"/>
        <end position="202"/>
    </location>
</feature>
<organism evidence="3 4">
    <name type="scientific">Acinetobacter junii CIP 107470 = MTCC 11364</name>
    <dbReference type="NCBI Taxonomy" id="1217666"/>
    <lineage>
        <taxon>Bacteria</taxon>
        <taxon>Pseudomonadati</taxon>
        <taxon>Pseudomonadota</taxon>
        <taxon>Gammaproteobacteria</taxon>
        <taxon>Moraxellales</taxon>
        <taxon>Moraxellaceae</taxon>
        <taxon>Acinetobacter</taxon>
    </lineage>
</organism>
<evidence type="ECO:0000313" key="4">
    <source>
        <dbReference type="Proteomes" id="UP000018420"/>
    </source>
</evidence>
<protein>
    <recommendedName>
        <fullName evidence="5">GAD-like domain-containing protein</fullName>
    </recommendedName>
</protein>
<evidence type="ECO:0000313" key="3">
    <source>
        <dbReference type="EMBL" id="EPR80195.1"/>
    </source>
</evidence>
<dbReference type="Pfam" id="PF08887">
    <property type="entry name" value="GAD-like"/>
    <property type="match status" value="1"/>
</dbReference>
<dbReference type="InterPro" id="IPR014983">
    <property type="entry name" value="GAD-rel"/>
</dbReference>